<proteinExistence type="predicted"/>
<dbReference type="AlphaFoldDB" id="A0A2I2KNS8"/>
<feature type="region of interest" description="Disordered" evidence="1">
    <location>
        <begin position="1"/>
        <end position="89"/>
    </location>
</feature>
<sequence>MVNSRTHFPGRMSADHPTCSASVQEFPRKPAEHTAPKPSDRQAGLGRKRKQSSIASGEDIYPGNREARDADDRPKNRTSVDSPNPDLGTYLAHITKNQQVSTLLARSFVPAGITVTLVAGGTF</sequence>
<feature type="compositionally biased region" description="Basic and acidic residues" evidence="1">
    <location>
        <begin position="26"/>
        <end position="40"/>
    </location>
</feature>
<keyword evidence="3" id="KW-1185">Reference proteome</keyword>
<organism evidence="2 3">
    <name type="scientific">Frankia canadensis</name>
    <dbReference type="NCBI Taxonomy" id="1836972"/>
    <lineage>
        <taxon>Bacteria</taxon>
        <taxon>Bacillati</taxon>
        <taxon>Actinomycetota</taxon>
        <taxon>Actinomycetes</taxon>
        <taxon>Frankiales</taxon>
        <taxon>Frankiaceae</taxon>
        <taxon>Frankia</taxon>
    </lineage>
</organism>
<dbReference type="EMBL" id="FZMO01000090">
    <property type="protein sequence ID" value="SNQ47289.1"/>
    <property type="molecule type" value="Genomic_DNA"/>
</dbReference>
<feature type="compositionally biased region" description="Basic and acidic residues" evidence="1">
    <location>
        <begin position="65"/>
        <end position="75"/>
    </location>
</feature>
<name>A0A2I2KNS8_9ACTN</name>
<accession>A0A2I2KNS8</accession>
<evidence type="ECO:0000313" key="2">
    <source>
        <dbReference type="EMBL" id="SNQ47289.1"/>
    </source>
</evidence>
<evidence type="ECO:0000313" key="3">
    <source>
        <dbReference type="Proteomes" id="UP000234331"/>
    </source>
</evidence>
<evidence type="ECO:0000256" key="1">
    <source>
        <dbReference type="SAM" id="MobiDB-lite"/>
    </source>
</evidence>
<dbReference type="Proteomes" id="UP000234331">
    <property type="component" value="Unassembled WGS sequence"/>
</dbReference>
<protein>
    <submittedName>
        <fullName evidence="2">Uncharacterized protein</fullName>
    </submittedName>
</protein>
<gene>
    <name evidence="2" type="ORF">FRACA_180053</name>
</gene>
<reference evidence="2 3" key="1">
    <citation type="submission" date="2017-06" db="EMBL/GenBank/DDBJ databases">
        <authorList>
            <person name="Kim H.J."/>
            <person name="Triplett B.A."/>
        </authorList>
    </citation>
    <scope>NUCLEOTIDE SEQUENCE [LARGE SCALE GENOMIC DNA]</scope>
    <source>
        <strain evidence="2">FRACA_ARgP5</strain>
    </source>
</reference>